<name>A0A8S5M033_9CAUD</name>
<dbReference type="EMBL" id="BK014782">
    <property type="protein sequence ID" value="DAD75407.1"/>
    <property type="molecule type" value="Genomic_DNA"/>
</dbReference>
<proteinExistence type="predicted"/>
<dbReference type="InterPro" id="IPR009319">
    <property type="entry name" value="Phage_A118_VSP1"/>
</dbReference>
<sequence length="378" mass="43149">MLTEQDFINIERQANQIYSNLELDIIEEIATRIANFGYANTVVINDLRIAQEMGFLYQDIVRLVAEYNNTTVEEVNKIFYDAGEKTLKSDDKIYKEAGLDPKPLAQSESIKQIMNAAIQRTSGNLQNLCMTTANTAQTQFYNAINSAYMFTSTGVKSYTQAILDEIKNISKQGAIIQYPSGARRSVESAVRMNVITAINQNCGKLQELRADELGWDLMEITAHSGARPEHARWQGKIVSRSGKKGYLNLRDIAYGEVTGFKGVNCRHDWHPYLEGSARTYSQKQLNAWKNEKVEYNGKKISKYEATQKQRYFERQIRQDKKDLKAQQAILTSNNKDIDIEQVQSEIRNIKATQKDHNAQLNDFLNQTGLNKDYSRLVI</sequence>
<protein>
    <submittedName>
        <fullName evidence="1">Minor capsid protein</fullName>
    </submittedName>
</protein>
<dbReference type="GO" id="GO:0005198">
    <property type="term" value="F:structural molecule activity"/>
    <property type="evidence" value="ECO:0007669"/>
    <property type="project" value="InterPro"/>
</dbReference>
<dbReference type="Pfam" id="PF06152">
    <property type="entry name" value="Phage_min_cap2"/>
    <property type="match status" value="1"/>
</dbReference>
<evidence type="ECO:0000313" key="1">
    <source>
        <dbReference type="EMBL" id="DAD75407.1"/>
    </source>
</evidence>
<accession>A0A8S5M033</accession>
<reference evidence="1" key="1">
    <citation type="journal article" date="2021" name="Proc. Natl. Acad. Sci. U.S.A.">
        <title>A Catalog of Tens of Thousands of Viruses from Human Metagenomes Reveals Hidden Associations with Chronic Diseases.</title>
        <authorList>
            <person name="Tisza M.J."/>
            <person name="Buck C.B."/>
        </authorList>
    </citation>
    <scope>NUCLEOTIDE SEQUENCE</scope>
    <source>
        <strain evidence="1">Ctqw35</strain>
    </source>
</reference>
<organism evidence="1">
    <name type="scientific">Siphoviridae sp. ctqw35</name>
    <dbReference type="NCBI Taxonomy" id="2826471"/>
    <lineage>
        <taxon>Viruses</taxon>
        <taxon>Duplodnaviria</taxon>
        <taxon>Heunggongvirae</taxon>
        <taxon>Uroviricota</taxon>
        <taxon>Caudoviricetes</taxon>
    </lineage>
</organism>